<reference evidence="2" key="1">
    <citation type="journal article" date="2019" name="J. ISSAAS">
        <title>Identification of 'Missing Link' Families of Small DNA Tumor Viruses.</title>
        <authorList>
            <person name="Welch N.L."/>
            <person name="Tisza M.J."/>
            <person name="Belford A."/>
            <person name="Pastrana D.V."/>
            <person name="Pang Y.-Y.S."/>
            <person name="Schiller J.T."/>
            <person name="An P."/>
            <person name="Cantalupo P.G."/>
            <person name="Pipas J.M."/>
            <person name="Koda S."/>
            <person name="Subramaniam K."/>
            <person name="Waltzek T.B."/>
            <person name="Bian C."/>
            <person name="Shi Q."/>
            <person name="Ruan Z."/>
            <person name="Ng T.F.-F."/>
            <person name="Starrett G.J."/>
            <person name="Buck C.B."/>
        </authorList>
    </citation>
    <scope>NUCLEOTIDE SEQUENCE</scope>
    <source>
        <strain evidence="2">0104</strain>
    </source>
</reference>
<evidence type="ECO:0000313" key="2">
    <source>
        <dbReference type="EMBL" id="DAC80277.1"/>
    </source>
</evidence>
<keyword evidence="1" id="KW-1133">Transmembrane helix</keyword>
<organism evidence="2 3">
    <name type="scientific">Bos-associated insect adintovirus</name>
    <dbReference type="NCBI Taxonomy" id="2597806"/>
    <lineage>
        <taxon>Viruses</taxon>
        <taxon>Varidnaviria</taxon>
        <taxon>Bamfordvirae</taxon>
        <taxon>Preplasmiviricota</taxon>
        <taxon>Polisuviricotina</taxon>
        <taxon>Polintoviricetes</taxon>
        <taxon>Orthopolintovirales</taxon>
        <taxon>Adintoviridae</taxon>
    </lineage>
</organism>
<name>A0A5H3CT76_9VIRU</name>
<reference evidence="2" key="2">
    <citation type="submission" date="2019-07" db="EMBL/GenBank/DDBJ databases">
        <authorList>
            <person name="Buck C."/>
            <person name="Tisza M."/>
        </authorList>
    </citation>
    <scope>NUCLEOTIDE SEQUENCE</scope>
    <source>
        <strain evidence="2">0104</strain>
    </source>
</reference>
<feature type="transmembrane region" description="Helical" evidence="1">
    <location>
        <begin position="12"/>
        <end position="32"/>
    </location>
</feature>
<dbReference type="EMBL" id="BK010889">
    <property type="protein sequence ID" value="DAC80277.1"/>
    <property type="molecule type" value="Genomic_DNA"/>
</dbReference>
<protein>
    <submittedName>
        <fullName evidence="2">Uncharacterized protein</fullName>
    </submittedName>
</protein>
<accession>A0A5H3CT76</accession>
<keyword evidence="1" id="KW-0472">Membrane</keyword>
<proteinExistence type="predicted"/>
<keyword evidence="1" id="KW-0812">Transmembrane</keyword>
<sequence>MAGSNGRKPPDLGIGITLGVDMVLLPPAAFTIFRAQARAILAESSTDNGPSLFNCFVVSLTIDPNVFFPTFFRPLPILAFVVFFRPIPNFLLTFMALVTSHAAVFSPMLESLACTLRQASCSNTASASCLFAMSL</sequence>
<evidence type="ECO:0000313" key="3">
    <source>
        <dbReference type="Proteomes" id="UP001227660"/>
    </source>
</evidence>
<feature type="transmembrane region" description="Helical" evidence="1">
    <location>
        <begin position="77"/>
        <end position="98"/>
    </location>
</feature>
<evidence type="ECO:0000256" key="1">
    <source>
        <dbReference type="SAM" id="Phobius"/>
    </source>
</evidence>
<dbReference type="Proteomes" id="UP001227660">
    <property type="component" value="Segment"/>
</dbReference>